<feature type="domain" description="ABC transporter substrate-binding protein PnrA-like" evidence="8">
    <location>
        <begin position="33"/>
        <end position="294"/>
    </location>
</feature>
<evidence type="ECO:0000313" key="10">
    <source>
        <dbReference type="Proteomes" id="UP000640930"/>
    </source>
</evidence>
<organism evidence="9 10">
    <name type="scientific">Ureibacillus galli</name>
    <dbReference type="NCBI Taxonomy" id="2762222"/>
    <lineage>
        <taxon>Bacteria</taxon>
        <taxon>Bacillati</taxon>
        <taxon>Bacillota</taxon>
        <taxon>Bacilli</taxon>
        <taxon>Bacillales</taxon>
        <taxon>Caryophanaceae</taxon>
        <taxon>Ureibacillus</taxon>
    </lineage>
</organism>
<dbReference type="Pfam" id="PF02608">
    <property type="entry name" value="Bmp"/>
    <property type="match status" value="1"/>
</dbReference>
<comment type="caution">
    <text evidence="9">The sequence shown here is derived from an EMBL/GenBank/DDBJ whole genome shotgun (WGS) entry which is preliminary data.</text>
</comment>
<dbReference type="InterPro" id="IPR028082">
    <property type="entry name" value="Peripla_BP_I"/>
</dbReference>
<evidence type="ECO:0000259" key="8">
    <source>
        <dbReference type="Pfam" id="PF02608"/>
    </source>
</evidence>
<dbReference type="Gene3D" id="3.40.50.2300">
    <property type="match status" value="2"/>
</dbReference>
<dbReference type="InterPro" id="IPR050957">
    <property type="entry name" value="BMP_lipoprotein"/>
</dbReference>
<evidence type="ECO:0000313" key="9">
    <source>
        <dbReference type="EMBL" id="MBD8027333.1"/>
    </source>
</evidence>
<gene>
    <name evidence="9" type="ORF">H9636_11770</name>
</gene>
<evidence type="ECO:0000256" key="5">
    <source>
        <dbReference type="ARBA" id="ARBA00023136"/>
    </source>
</evidence>
<keyword evidence="4 7" id="KW-0732">Signal</keyword>
<protein>
    <submittedName>
        <fullName evidence="9">BMP family ABC transporter substrate-binding protein</fullName>
    </submittedName>
</protein>
<sequence length="325" mass="35494">MKRIIFLVSFIICCLVLTACSNDEKSTKNEQIKVGIMLSDAGLGDQSFSDMGFMGLEKARDELGISFDYRELKDTETYEKGLEQLVQEGNDLIIGLGFSIQEDLEKVAKKYPDSSFLIIDSQSELPNVNSITFKEEEGSFLIGVVAGMKTKSDTVGFVGGEEAELIKKFEKGFVEGVKAVNPDAKILSKYSGTFGDDKLGESIAREMIASGADYIYPAAGFTGVGVILEAQRQGVYSFGVDSDQFYLAEKSVVSSMVKQVDVAIYDTVKELVETGEIAEKDKQLGLKENGVAIAPIRAIELIPSEQTKIDQFIEDISNGKITVLE</sequence>
<evidence type="ECO:0000256" key="1">
    <source>
        <dbReference type="ARBA" id="ARBA00004193"/>
    </source>
</evidence>
<reference evidence="9 10" key="1">
    <citation type="submission" date="2020-08" db="EMBL/GenBank/DDBJ databases">
        <title>A Genomic Blueprint of the Chicken Gut Microbiome.</title>
        <authorList>
            <person name="Gilroy R."/>
            <person name="Ravi A."/>
            <person name="Getino M."/>
            <person name="Pursley I."/>
            <person name="Horton D.L."/>
            <person name="Alikhan N.-F."/>
            <person name="Baker D."/>
            <person name="Gharbi K."/>
            <person name="Hall N."/>
            <person name="Watson M."/>
            <person name="Adriaenssens E.M."/>
            <person name="Foster-Nyarko E."/>
            <person name="Jarju S."/>
            <person name="Secka A."/>
            <person name="Antonio M."/>
            <person name="Oren A."/>
            <person name="Chaudhuri R."/>
            <person name="La Ragione R.M."/>
            <person name="Hildebrand F."/>
            <person name="Pallen M.J."/>
        </authorList>
    </citation>
    <scope>NUCLEOTIDE SEQUENCE [LARGE SCALE GENOMIC DNA]</scope>
    <source>
        <strain evidence="9 10">Re31</strain>
    </source>
</reference>
<dbReference type="PROSITE" id="PS51257">
    <property type="entry name" value="PROKAR_LIPOPROTEIN"/>
    <property type="match status" value="1"/>
</dbReference>
<keyword evidence="3" id="KW-1003">Cell membrane</keyword>
<dbReference type="RefSeq" id="WP_191707773.1">
    <property type="nucleotide sequence ID" value="NZ_JACSQA010000017.1"/>
</dbReference>
<feature type="signal peptide" evidence="7">
    <location>
        <begin position="1"/>
        <end position="21"/>
    </location>
</feature>
<keyword evidence="5" id="KW-0472">Membrane</keyword>
<dbReference type="CDD" id="cd06354">
    <property type="entry name" value="PBP1_PrnA-like"/>
    <property type="match status" value="1"/>
</dbReference>
<keyword evidence="6" id="KW-0449">Lipoprotein</keyword>
<name>A0ABR8XDL6_9BACL</name>
<dbReference type="SUPFAM" id="SSF53822">
    <property type="entry name" value="Periplasmic binding protein-like I"/>
    <property type="match status" value="1"/>
</dbReference>
<accession>A0ABR8XDL6</accession>
<feature type="chain" id="PRO_5047524557" evidence="7">
    <location>
        <begin position="22"/>
        <end position="325"/>
    </location>
</feature>
<dbReference type="PANTHER" id="PTHR34296:SF2">
    <property type="entry name" value="ABC TRANSPORTER GUANOSINE-BINDING PROTEIN NUPN"/>
    <property type="match status" value="1"/>
</dbReference>
<proteinExistence type="inferred from homology"/>
<dbReference type="InterPro" id="IPR003760">
    <property type="entry name" value="PnrA-like"/>
</dbReference>
<dbReference type="PANTHER" id="PTHR34296">
    <property type="entry name" value="TRANSCRIPTIONAL ACTIVATOR PROTEIN MED"/>
    <property type="match status" value="1"/>
</dbReference>
<comment type="subcellular location">
    <subcellularLocation>
        <location evidence="1">Cell membrane</location>
        <topology evidence="1">Lipid-anchor</topology>
    </subcellularLocation>
</comment>
<keyword evidence="10" id="KW-1185">Reference proteome</keyword>
<evidence type="ECO:0000256" key="2">
    <source>
        <dbReference type="ARBA" id="ARBA00008610"/>
    </source>
</evidence>
<evidence type="ECO:0000256" key="4">
    <source>
        <dbReference type="ARBA" id="ARBA00022729"/>
    </source>
</evidence>
<evidence type="ECO:0000256" key="3">
    <source>
        <dbReference type="ARBA" id="ARBA00022475"/>
    </source>
</evidence>
<dbReference type="EMBL" id="JACSQA010000017">
    <property type="protein sequence ID" value="MBD8027333.1"/>
    <property type="molecule type" value="Genomic_DNA"/>
</dbReference>
<comment type="similarity">
    <text evidence="2">Belongs to the BMP lipoprotein family.</text>
</comment>
<evidence type="ECO:0000256" key="6">
    <source>
        <dbReference type="ARBA" id="ARBA00023288"/>
    </source>
</evidence>
<dbReference type="Proteomes" id="UP000640930">
    <property type="component" value="Unassembled WGS sequence"/>
</dbReference>
<evidence type="ECO:0000256" key="7">
    <source>
        <dbReference type="SAM" id="SignalP"/>
    </source>
</evidence>